<protein>
    <submittedName>
        <fullName evidence="2">DUF2256 domain-containing protein</fullName>
    </submittedName>
</protein>
<name>A0AAD0AD58_FAUOS</name>
<evidence type="ECO:0000313" key="2">
    <source>
        <dbReference type="EMBL" id="ATQ83065.1"/>
    </source>
</evidence>
<dbReference type="PANTHER" id="PTHR37463">
    <property type="entry name" value="GSL3115 PROTEIN"/>
    <property type="match status" value="1"/>
</dbReference>
<sequence length="70" mass="8144">MKNSNKTVKKSDLPSKICPVCQRPFTWRKKWEKDWVNVIYCSKRCQGNSRSSKLKNNAKNSLMTGVPKIK</sequence>
<dbReference type="InterPro" id="IPR017136">
    <property type="entry name" value="UCP037205"/>
</dbReference>
<organism evidence="2">
    <name type="scientific">Faucicola osloensis</name>
    <name type="common">Moraxella osloensis</name>
    <dbReference type="NCBI Taxonomy" id="34062"/>
    <lineage>
        <taxon>Bacteria</taxon>
        <taxon>Pseudomonadati</taxon>
        <taxon>Pseudomonadota</taxon>
        <taxon>Gammaproteobacteria</taxon>
        <taxon>Moraxellales</taxon>
        <taxon>Moraxellaceae</taxon>
        <taxon>Faucicola</taxon>
    </lineage>
</organism>
<evidence type="ECO:0000256" key="1">
    <source>
        <dbReference type="SAM" id="MobiDB-lite"/>
    </source>
</evidence>
<dbReference type="PANTHER" id="PTHR37463:SF1">
    <property type="entry name" value="DUF2256 DOMAIN-CONTAINING PROTEIN"/>
    <property type="match status" value="1"/>
</dbReference>
<feature type="region of interest" description="Disordered" evidence="1">
    <location>
        <begin position="47"/>
        <end position="70"/>
    </location>
</feature>
<reference evidence="2" key="1">
    <citation type="submission" date="2017-11" db="EMBL/GenBank/DDBJ databases">
        <title>Complete Genome Sequence from Moraxella oslensis YHS isolated from human skin.</title>
        <authorList>
            <person name="Lee K."/>
            <person name="Lim J.Y."/>
            <person name="Hwang I."/>
        </authorList>
    </citation>
    <scope>NUCLEOTIDE SEQUENCE</scope>
    <source>
        <strain evidence="2">YHS</strain>
    </source>
</reference>
<feature type="compositionally biased region" description="Polar residues" evidence="1">
    <location>
        <begin position="47"/>
        <end position="63"/>
    </location>
</feature>
<dbReference type="Pfam" id="PF10013">
    <property type="entry name" value="DUF2256"/>
    <property type="match status" value="1"/>
</dbReference>
<dbReference type="EMBL" id="CP024176">
    <property type="protein sequence ID" value="ATQ83065.1"/>
    <property type="molecule type" value="Genomic_DNA"/>
</dbReference>
<accession>A0AAD0AD58</accession>
<gene>
    <name evidence="2" type="ORF">YHS_04065</name>
</gene>
<dbReference type="AlphaFoldDB" id="A0AAD0AD58"/>
<proteinExistence type="predicted"/>